<evidence type="ECO:0000259" key="1">
    <source>
        <dbReference type="Pfam" id="PF10090"/>
    </source>
</evidence>
<proteinExistence type="predicted"/>
<evidence type="ECO:0000313" key="3">
    <source>
        <dbReference type="Proteomes" id="UP000680815"/>
    </source>
</evidence>
<dbReference type="Gene3D" id="3.30.565.10">
    <property type="entry name" value="Histidine kinase-like ATPase, C-terminal domain"/>
    <property type="match status" value="1"/>
</dbReference>
<keyword evidence="3" id="KW-1185">Reference proteome</keyword>
<dbReference type="Proteomes" id="UP000680815">
    <property type="component" value="Unassembled WGS sequence"/>
</dbReference>
<name>A0ABS4AYC6_9PROT</name>
<protein>
    <recommendedName>
        <fullName evidence="1">Histidine phosphotransferase ChpT C-terminal domain-containing protein</fullName>
    </recommendedName>
</protein>
<dbReference type="EMBL" id="JAGIYZ010000026">
    <property type="protein sequence ID" value="MBP0466356.1"/>
    <property type="molecule type" value="Genomic_DNA"/>
</dbReference>
<gene>
    <name evidence="2" type="ORF">J5Y09_20680</name>
</gene>
<accession>A0ABS4AYC6</accession>
<comment type="caution">
    <text evidence="2">The sequence shown here is derived from an EMBL/GenBank/DDBJ whole genome shotgun (WGS) entry which is preliminary data.</text>
</comment>
<dbReference type="Gene3D" id="1.10.287.130">
    <property type="match status" value="1"/>
</dbReference>
<reference evidence="2 3" key="1">
    <citation type="submission" date="2021-03" db="EMBL/GenBank/DDBJ databases">
        <authorList>
            <person name="So Y."/>
        </authorList>
    </citation>
    <scope>NUCLEOTIDE SEQUENCE [LARGE SCALE GENOMIC DNA]</scope>
    <source>
        <strain evidence="2 3">PWR1</strain>
    </source>
</reference>
<organism evidence="2 3">
    <name type="scientific">Roseomonas nitratireducens</name>
    <dbReference type="NCBI Taxonomy" id="2820810"/>
    <lineage>
        <taxon>Bacteria</taxon>
        <taxon>Pseudomonadati</taxon>
        <taxon>Pseudomonadota</taxon>
        <taxon>Alphaproteobacteria</taxon>
        <taxon>Acetobacterales</taxon>
        <taxon>Roseomonadaceae</taxon>
        <taxon>Roseomonas</taxon>
    </lineage>
</organism>
<dbReference type="InterPro" id="IPR036890">
    <property type="entry name" value="HATPase_C_sf"/>
</dbReference>
<feature type="domain" description="Histidine phosphotransferase ChpT C-terminal" evidence="1">
    <location>
        <begin position="75"/>
        <end position="186"/>
    </location>
</feature>
<evidence type="ECO:0000313" key="2">
    <source>
        <dbReference type="EMBL" id="MBP0466356.1"/>
    </source>
</evidence>
<dbReference type="InterPro" id="IPR018762">
    <property type="entry name" value="ChpT_C"/>
</dbReference>
<dbReference type="Pfam" id="PF10090">
    <property type="entry name" value="HPTransfase"/>
    <property type="match status" value="1"/>
</dbReference>
<sequence length="201" mass="20471">MPDLRLVRLVGLRLCHDIGGVAGTIGNALEMLDSVGSEAATLATDASDVLRRRLTLWRALLGGQGDMTLDALLGLLGGQLAGGRAQADAATLDPSTRVPEEMVPVLLSAMVLGGEALPRGGHVRLAGDAGREWAIWPEGPKAAWPAALLRAITGGALPEDPSGRDVLVVWLAALAGAAGVRLALAVPPGEGAGPLLLSVPR</sequence>